<accession>A0A447TDD3</accession>
<feature type="domain" description="HTH tetR-type" evidence="3">
    <location>
        <begin position="6"/>
        <end position="66"/>
    </location>
</feature>
<dbReference type="EMBL" id="LR134182">
    <property type="protein sequence ID" value="VEB42893.1"/>
    <property type="molecule type" value="Genomic_DNA"/>
</dbReference>
<evidence type="ECO:0000256" key="1">
    <source>
        <dbReference type="ARBA" id="ARBA00023125"/>
    </source>
</evidence>
<dbReference type="SUPFAM" id="SSF46689">
    <property type="entry name" value="Homeodomain-like"/>
    <property type="match status" value="1"/>
</dbReference>
<evidence type="ECO:0000256" key="2">
    <source>
        <dbReference type="PROSITE-ProRule" id="PRU00335"/>
    </source>
</evidence>
<gene>
    <name evidence="4" type="ORF">NCTC9695_03347</name>
</gene>
<evidence type="ECO:0000313" key="4">
    <source>
        <dbReference type="EMBL" id="VEB42893.1"/>
    </source>
</evidence>
<keyword evidence="1 2" id="KW-0238">DNA-binding</keyword>
<sequence>MSKTRIKTYDRIIQESLKLFNEQGERSITTNHIAAHLGISPGNLYYHFRNKEEIVYQIFLMYREFINQRLSVPEDRKMTVDDLVNYLDTAFLAMWQFRFMFYDLPGLLARNPQMQSEYHQFVNTELKNILGEHFREFIRLGLLKMDEEDIEPVSINIWLVVKFWFAFEQTSRPRRRSPKSPAIAACCRCWPAEALCAAGISPRLPLAVRAARRLSTGFSAQTERPLHSSGLFHCRQGGLRRLGKVLCQISEQLAVGEHFAQMAARRIAHVLHLAKLEMRNLGFGAYFHFNFQRPQRRLKIRAHRFQRHRQMITAIAGMHVEQAQQAQVVADICVVRVESTRRKSLRNQHFRKSRSHGIYPEGFPSKNELLDYCHRAPSEWFAIRHSLMSGSIMRMFAGGDNPETGKSAPSRGNLYFWTFTRWRGHHKRGEKMMNKFSILLNASFDEGHGMIFYHYKKKPWSYQGSCS</sequence>
<dbReference type="Pfam" id="PF13972">
    <property type="entry name" value="TetR"/>
    <property type="match status" value="1"/>
</dbReference>
<name>A0A447TDD3_CHRVL</name>
<protein>
    <submittedName>
        <fullName evidence="4">DNA-binding transcriptional repressor AcrR</fullName>
    </submittedName>
</protein>
<dbReference type="AlphaFoldDB" id="A0A447TDD3"/>
<feature type="DNA-binding region" description="H-T-H motif" evidence="2">
    <location>
        <begin position="29"/>
        <end position="48"/>
    </location>
</feature>
<dbReference type="PRINTS" id="PR00455">
    <property type="entry name" value="HTHTETR"/>
</dbReference>
<evidence type="ECO:0000259" key="3">
    <source>
        <dbReference type="PROSITE" id="PS50977"/>
    </source>
</evidence>
<dbReference type="PROSITE" id="PS50977">
    <property type="entry name" value="HTH_TETR_2"/>
    <property type="match status" value="1"/>
</dbReference>
<dbReference type="PANTHER" id="PTHR43479:SF12">
    <property type="entry name" value="TRANSCRIPTIONAL REGULATORY PROTEIN"/>
    <property type="match status" value="1"/>
</dbReference>
<reference evidence="4 5" key="1">
    <citation type="submission" date="2018-12" db="EMBL/GenBank/DDBJ databases">
        <authorList>
            <consortium name="Pathogen Informatics"/>
        </authorList>
    </citation>
    <scope>NUCLEOTIDE SEQUENCE [LARGE SCALE GENOMIC DNA]</scope>
    <source>
        <strain evidence="4 5">NCTC9695</strain>
    </source>
</reference>
<dbReference type="InterPro" id="IPR025722">
    <property type="entry name" value="TetR"/>
</dbReference>
<evidence type="ECO:0000313" key="5">
    <source>
        <dbReference type="Proteomes" id="UP000275777"/>
    </source>
</evidence>
<dbReference type="Pfam" id="PF00440">
    <property type="entry name" value="TetR_N"/>
    <property type="match status" value="1"/>
</dbReference>
<dbReference type="PANTHER" id="PTHR43479">
    <property type="entry name" value="ACREF/ENVCD OPERON REPRESSOR-RELATED"/>
    <property type="match status" value="1"/>
</dbReference>
<dbReference type="InterPro" id="IPR009057">
    <property type="entry name" value="Homeodomain-like_sf"/>
</dbReference>
<proteinExistence type="predicted"/>
<dbReference type="InterPro" id="IPR050624">
    <property type="entry name" value="HTH-type_Tx_Regulator"/>
</dbReference>
<dbReference type="InterPro" id="IPR001647">
    <property type="entry name" value="HTH_TetR"/>
</dbReference>
<dbReference type="GO" id="GO:0003677">
    <property type="term" value="F:DNA binding"/>
    <property type="evidence" value="ECO:0007669"/>
    <property type="project" value="UniProtKB-UniRule"/>
</dbReference>
<dbReference type="Proteomes" id="UP000275777">
    <property type="component" value="Chromosome"/>
</dbReference>
<organism evidence="4 5">
    <name type="scientific">Chromobacterium violaceum</name>
    <dbReference type="NCBI Taxonomy" id="536"/>
    <lineage>
        <taxon>Bacteria</taxon>
        <taxon>Pseudomonadati</taxon>
        <taxon>Pseudomonadota</taxon>
        <taxon>Betaproteobacteria</taxon>
        <taxon>Neisseriales</taxon>
        <taxon>Chromobacteriaceae</taxon>
        <taxon>Chromobacterium</taxon>
    </lineage>
</organism>
<dbReference type="Gene3D" id="1.10.357.10">
    <property type="entry name" value="Tetracycline Repressor, domain 2"/>
    <property type="match status" value="1"/>
</dbReference>